<proteinExistence type="predicted"/>
<accession>A0ABT7BYB6</accession>
<dbReference type="Gene3D" id="3.40.190.10">
    <property type="entry name" value="Periplasmic binding protein-like II"/>
    <property type="match status" value="1"/>
</dbReference>
<reference evidence="1 2" key="1">
    <citation type="submission" date="2023-01" db="EMBL/GenBank/DDBJ databases">
        <title>Novel diversity within Roseofilum (Cyanobacteria; Desertifilaceae) from marine benthic mats with descriptions of four novel species.</title>
        <authorList>
            <person name="Wang Y."/>
            <person name="Berthold D.E."/>
            <person name="Hu J."/>
            <person name="Lefler F.W."/>
            <person name="Laughinghouse H.D. IV."/>
        </authorList>
    </citation>
    <scope>NUCLEOTIDE SEQUENCE [LARGE SCALE GENOMIC DNA]</scope>
    <source>
        <strain evidence="1 2">BLCC-M143</strain>
    </source>
</reference>
<dbReference type="InterPro" id="IPR050490">
    <property type="entry name" value="Bact_solute-bd_prot1"/>
</dbReference>
<dbReference type="PROSITE" id="PS51257">
    <property type="entry name" value="PROKAR_LIPOPROTEIN"/>
    <property type="match status" value="1"/>
</dbReference>
<sequence>MKFKVWFVLWVFFGVGITLSSCTGEIKNSSQPKPAIDSSGNTELPLAESRKKSLTIWWEQAYTPGENEAIHNLVAEWEKQSGIKTILELRPGALDLQVLNAIERGNPPDLVGPIFVALVDPIWEGKLTDVSDVVMPIRDRFNPTALDLAQTVDPETDRRVFYGLPIGMFSYHIHYWQPYLDRLGLQQSDIPEDWHEFWEFWEEIRDRLQQDGDEIITSFCIPLSTISIEGFDIFLLFLQGNNVNIIDKNSRFVLDRHNNRQGLINTLFQLSGLYREGLIPPDAFEWGTSENNTQFLNRRCLLTINATLSIPTTQKLPLTAYTQPEYHRYHKEIVTLPRLPNTADGSILKASMGAHLAIVPHNASNPEAARQFLTYLSQHKTLQQWTEQASGRFFPAMPELLQTPFWQDRQDPHLSAIQTLLRKDVQPFLPAVHPAYEQVRVAGIFSDALTEVVSGDRSPEEAADRAIARVQAIVEQHKS</sequence>
<gene>
    <name evidence="1" type="ORF">PMH09_09830</name>
</gene>
<keyword evidence="2" id="KW-1185">Reference proteome</keyword>
<evidence type="ECO:0000313" key="1">
    <source>
        <dbReference type="EMBL" id="MDJ1183499.1"/>
    </source>
</evidence>
<dbReference type="Proteomes" id="UP001232992">
    <property type="component" value="Unassembled WGS sequence"/>
</dbReference>
<protein>
    <submittedName>
        <fullName evidence="1">ABC transporter substrate-binding protein</fullName>
    </submittedName>
</protein>
<name>A0ABT7BYB6_9CYAN</name>
<dbReference type="Pfam" id="PF13416">
    <property type="entry name" value="SBP_bac_8"/>
    <property type="match status" value="1"/>
</dbReference>
<dbReference type="InterPro" id="IPR006059">
    <property type="entry name" value="SBP"/>
</dbReference>
<dbReference type="EMBL" id="JAQOSQ010000008">
    <property type="protein sequence ID" value="MDJ1183499.1"/>
    <property type="molecule type" value="Genomic_DNA"/>
</dbReference>
<dbReference type="SUPFAM" id="SSF53850">
    <property type="entry name" value="Periplasmic binding protein-like II"/>
    <property type="match status" value="1"/>
</dbReference>
<dbReference type="PANTHER" id="PTHR43649">
    <property type="entry name" value="ARABINOSE-BINDING PROTEIN-RELATED"/>
    <property type="match status" value="1"/>
</dbReference>
<comment type="caution">
    <text evidence="1">The sequence shown here is derived from an EMBL/GenBank/DDBJ whole genome shotgun (WGS) entry which is preliminary data.</text>
</comment>
<dbReference type="RefSeq" id="WP_283758153.1">
    <property type="nucleotide sequence ID" value="NZ_JAQOSQ010000008.1"/>
</dbReference>
<dbReference type="PANTHER" id="PTHR43649:SF12">
    <property type="entry name" value="DIACETYLCHITOBIOSE BINDING PROTEIN DASA"/>
    <property type="match status" value="1"/>
</dbReference>
<evidence type="ECO:0000313" key="2">
    <source>
        <dbReference type="Proteomes" id="UP001232992"/>
    </source>
</evidence>
<organism evidence="1 2">
    <name type="scientific">Roseofilum casamattae BLCC-M143</name>
    <dbReference type="NCBI Taxonomy" id="3022442"/>
    <lineage>
        <taxon>Bacteria</taxon>
        <taxon>Bacillati</taxon>
        <taxon>Cyanobacteriota</taxon>
        <taxon>Cyanophyceae</taxon>
        <taxon>Desertifilales</taxon>
        <taxon>Desertifilaceae</taxon>
        <taxon>Roseofilum</taxon>
        <taxon>Roseofilum casamattae</taxon>
    </lineage>
</organism>